<keyword evidence="6" id="KW-1185">Reference proteome</keyword>
<keyword evidence="2 5" id="KW-0689">Ribosomal protein</keyword>
<dbReference type="GO" id="GO:0003735">
    <property type="term" value="F:structural constituent of ribosome"/>
    <property type="evidence" value="ECO:0007669"/>
    <property type="project" value="InterPro"/>
</dbReference>
<dbReference type="GO" id="GO:1990904">
    <property type="term" value="C:ribonucleoprotein complex"/>
    <property type="evidence" value="ECO:0007669"/>
    <property type="project" value="UniProtKB-KW"/>
</dbReference>
<dbReference type="GO" id="GO:0006412">
    <property type="term" value="P:translation"/>
    <property type="evidence" value="ECO:0007669"/>
    <property type="project" value="InterPro"/>
</dbReference>
<protein>
    <submittedName>
        <fullName evidence="5">Ribosomal protein L28e</fullName>
    </submittedName>
</protein>
<dbReference type="Proteomes" id="UP000193719">
    <property type="component" value="Unassembled WGS sequence"/>
</dbReference>
<evidence type="ECO:0000256" key="2">
    <source>
        <dbReference type="ARBA" id="ARBA00022980"/>
    </source>
</evidence>
<evidence type="ECO:0000313" key="6">
    <source>
        <dbReference type="Proteomes" id="UP000193719"/>
    </source>
</evidence>
<accession>A0A1Y1VF60</accession>
<dbReference type="Gene3D" id="3.30.390.110">
    <property type="match status" value="1"/>
</dbReference>
<feature type="domain" description="Ribosomal eL28/Mak16" evidence="4">
    <location>
        <begin position="5"/>
        <end position="113"/>
    </location>
</feature>
<evidence type="ECO:0000256" key="3">
    <source>
        <dbReference type="ARBA" id="ARBA00023274"/>
    </source>
</evidence>
<evidence type="ECO:0000259" key="4">
    <source>
        <dbReference type="Pfam" id="PF01778"/>
    </source>
</evidence>
<dbReference type="InterPro" id="IPR002672">
    <property type="entry name" value="Ribosomal_eL28"/>
</dbReference>
<dbReference type="GO" id="GO:0005840">
    <property type="term" value="C:ribosome"/>
    <property type="evidence" value="ECO:0007669"/>
    <property type="project" value="UniProtKB-KW"/>
</dbReference>
<dbReference type="InterPro" id="IPR029004">
    <property type="entry name" value="Ribosomal_eL28/Mak16"/>
</dbReference>
<dbReference type="PANTHER" id="PTHR10544">
    <property type="entry name" value="60S RIBOSOMAL PROTEIN L28"/>
    <property type="match status" value="1"/>
</dbReference>
<reference evidence="5 6" key="2">
    <citation type="submission" date="2016-08" db="EMBL/GenBank/DDBJ databases">
        <title>Pervasive Adenine N6-methylation of Active Genes in Fungi.</title>
        <authorList>
            <consortium name="DOE Joint Genome Institute"/>
            <person name="Mondo S.J."/>
            <person name="Dannebaum R.O."/>
            <person name="Kuo R.C."/>
            <person name="Labutti K."/>
            <person name="Haridas S."/>
            <person name="Kuo A."/>
            <person name="Salamov A."/>
            <person name="Ahrendt S.R."/>
            <person name="Lipzen A."/>
            <person name="Sullivan W."/>
            <person name="Andreopoulos W.B."/>
            <person name="Clum A."/>
            <person name="Lindquist E."/>
            <person name="Daum C."/>
            <person name="Ramamoorthy G.K."/>
            <person name="Gryganskyi A."/>
            <person name="Culley D."/>
            <person name="Magnuson J.K."/>
            <person name="James T.Y."/>
            <person name="O'Malley M.A."/>
            <person name="Stajich J.E."/>
            <person name="Spatafora J.W."/>
            <person name="Visel A."/>
            <person name="Grigoriev I.V."/>
        </authorList>
    </citation>
    <scope>NUCLEOTIDE SEQUENCE [LARGE SCALE GENOMIC DNA]</scope>
    <source>
        <strain evidence="6">finn</strain>
    </source>
</reference>
<comment type="similarity">
    <text evidence="1">Belongs to the eukaryotic ribosomal protein eL28 family.</text>
</comment>
<evidence type="ECO:0000256" key="1">
    <source>
        <dbReference type="ARBA" id="ARBA00007926"/>
    </source>
</evidence>
<dbReference type="OrthoDB" id="338850at2759"/>
<dbReference type="AlphaFoldDB" id="A0A1Y1VF60"/>
<name>A0A1Y1VF60_9FUNG</name>
<gene>
    <name evidence="5" type="ORF">BCR36DRAFT_582212</name>
</gene>
<evidence type="ECO:0000313" key="5">
    <source>
        <dbReference type="EMBL" id="ORX53365.1"/>
    </source>
</evidence>
<dbReference type="STRING" id="1754191.A0A1Y1VF60"/>
<comment type="caution">
    <text evidence="5">The sequence shown here is derived from an EMBL/GenBank/DDBJ whole genome shotgun (WGS) entry which is preliminary data.</text>
</comment>
<reference evidence="5 6" key="1">
    <citation type="submission" date="2016-08" db="EMBL/GenBank/DDBJ databases">
        <title>Genomes of anaerobic fungi encode conserved fungal cellulosomes for biomass hydrolysis.</title>
        <authorList>
            <consortium name="DOE Joint Genome Institute"/>
            <person name="Haitjema C.H."/>
            <person name="Gilmore S.P."/>
            <person name="Henske J.K."/>
            <person name="Solomon K.V."/>
            <person name="De Groot R."/>
            <person name="Kuo A."/>
            <person name="Mondo S.J."/>
            <person name="Salamov A.A."/>
            <person name="Labutti K."/>
            <person name="Zhao Z."/>
            <person name="Chiniquy J."/>
            <person name="Barry K."/>
            <person name="Brewer H.M."/>
            <person name="Purvine S.O."/>
            <person name="Wright A.T."/>
            <person name="Boxma B."/>
            <person name="Van Alen T."/>
            <person name="Hackstein J.H."/>
            <person name="Baker S.E."/>
            <person name="Grigoriev I.V."/>
            <person name="O'Malley M.A."/>
        </authorList>
    </citation>
    <scope>NUCLEOTIDE SEQUENCE [LARGE SCALE GENOMIC DNA]</scope>
    <source>
        <strain evidence="6">finn</strain>
    </source>
</reference>
<keyword evidence="3" id="KW-0687">Ribonucleoprotein</keyword>
<organism evidence="5 6">
    <name type="scientific">Piromyces finnis</name>
    <dbReference type="NCBI Taxonomy" id="1754191"/>
    <lineage>
        <taxon>Eukaryota</taxon>
        <taxon>Fungi</taxon>
        <taxon>Fungi incertae sedis</taxon>
        <taxon>Chytridiomycota</taxon>
        <taxon>Chytridiomycota incertae sedis</taxon>
        <taxon>Neocallimastigomycetes</taxon>
        <taxon>Neocallimastigales</taxon>
        <taxon>Neocallimastigaceae</taxon>
        <taxon>Piromyces</taxon>
    </lineage>
</organism>
<proteinExistence type="inferred from homology"/>
<sequence>MSADLVWQIVKNNNAFLVKKNGVQFSSEPGNLKNLNSFKYSGIANNKSITIGATEKGVSVSVSKAANKNLKATTVELKKGARPSAVAVKNILKAYRPDLSKDAAARVSAILKSKKPVKAIKKREQKGARKVRA</sequence>
<dbReference type="EMBL" id="MCFH01000013">
    <property type="protein sequence ID" value="ORX53365.1"/>
    <property type="molecule type" value="Genomic_DNA"/>
</dbReference>
<dbReference type="Pfam" id="PF01778">
    <property type="entry name" value="Ribosomal_L28e"/>
    <property type="match status" value="1"/>
</dbReference>